<dbReference type="InterPro" id="IPR052378">
    <property type="entry name" value="NosR_regulator"/>
</dbReference>
<keyword evidence="4" id="KW-1133">Transmembrane helix</keyword>
<dbReference type="EMBL" id="CP062983">
    <property type="protein sequence ID" value="QPC80836.1"/>
    <property type="molecule type" value="Genomic_DNA"/>
</dbReference>
<evidence type="ECO:0000256" key="4">
    <source>
        <dbReference type="SAM" id="Phobius"/>
    </source>
</evidence>
<evidence type="ECO:0000313" key="7">
    <source>
        <dbReference type="Proteomes" id="UP000594468"/>
    </source>
</evidence>
<dbReference type="RefSeq" id="WP_195168911.1">
    <property type="nucleotide sequence ID" value="NZ_CP062983.1"/>
</dbReference>
<gene>
    <name evidence="6" type="ORF">G4Y79_14080</name>
</gene>
<feature type="transmembrane region" description="Helical" evidence="4">
    <location>
        <begin position="146"/>
        <end position="163"/>
    </location>
</feature>
<feature type="domain" description="4Fe-4S ferredoxin-type" evidence="5">
    <location>
        <begin position="221"/>
        <end position="251"/>
    </location>
</feature>
<dbReference type="InterPro" id="IPR017896">
    <property type="entry name" value="4Fe4S_Fe-S-bd"/>
</dbReference>
<keyword evidence="4" id="KW-0812">Transmembrane</keyword>
<feature type="transmembrane region" description="Helical" evidence="4">
    <location>
        <begin position="304"/>
        <end position="326"/>
    </location>
</feature>
<feature type="transmembrane region" description="Helical" evidence="4">
    <location>
        <begin position="271"/>
        <end position="289"/>
    </location>
</feature>
<protein>
    <submittedName>
        <fullName evidence="6">4Fe-4S binding protein</fullName>
    </submittedName>
</protein>
<name>A0A7S8ICU0_9CHLR</name>
<comment type="subcellular location">
    <subcellularLocation>
        <location evidence="1">Cell membrane</location>
    </subcellularLocation>
</comment>
<keyword evidence="2" id="KW-1003">Cell membrane</keyword>
<evidence type="ECO:0000256" key="1">
    <source>
        <dbReference type="ARBA" id="ARBA00004236"/>
    </source>
</evidence>
<dbReference type="Pfam" id="PF12801">
    <property type="entry name" value="Fer4_5"/>
    <property type="match status" value="2"/>
</dbReference>
<feature type="transmembrane region" description="Helical" evidence="4">
    <location>
        <begin position="347"/>
        <end position="375"/>
    </location>
</feature>
<reference evidence="6 7" key="1">
    <citation type="submission" date="2020-02" db="EMBL/GenBank/DDBJ databases">
        <authorList>
            <person name="Zheng R.K."/>
            <person name="Sun C.M."/>
        </authorList>
    </citation>
    <scope>NUCLEOTIDE SEQUENCE [LARGE SCALE GENOMIC DNA]</scope>
    <source>
        <strain evidence="7">rifampicinis</strain>
    </source>
</reference>
<feature type="transmembrane region" description="Helical" evidence="4">
    <location>
        <begin position="122"/>
        <end position="140"/>
    </location>
</feature>
<sequence length="461" mass="52114">MLNQKRHVDLLTAFPILKRLLRSRSFQPGMMLLTLFVFTLVILTGLFGTPAGSRNFGIIFVWIVWWGLLIIMLVPFMGRFWCSICPIPAPGEWLQRRNIITKRLPKLRTLNKRWPRRFKNMWLQNFGFLAVALFSVIILTRPQVSAWLLLSFIMLGVVLSVFYKNRVFCRYVCPVGGFIGLYSMTSPLEVRVNDPSVCLTHTSKDCVTGNEYGYGCPWMVYPGRLDRNIDCGMCMECLKTCPKNNIALNLRPFGTDLTVQKAHKLDEAYKAFIMLACAMVYSIVLLGPWGELKNAANMQSLPHWLAYATGFLTFVLVLVPGIFGVFSSASWLLMKRSLPLRKVFIDFAYTLVPMGLAAWVAFSLGFVLINGSYALSVLSDPFGWGWNLFGTAEAPWVPAAPQLIAFLQTGVLVAGLLFSVQTGYKIAREQVGRHRKAFTVMLPNSFFLTLVTVVFMWLYLG</sequence>
<feature type="transmembrane region" description="Helical" evidence="4">
    <location>
        <begin position="438"/>
        <end position="460"/>
    </location>
</feature>
<proteinExistence type="predicted"/>
<evidence type="ECO:0000256" key="3">
    <source>
        <dbReference type="ARBA" id="ARBA00023136"/>
    </source>
</evidence>
<accession>A0A7S8ICU0</accession>
<evidence type="ECO:0000313" key="6">
    <source>
        <dbReference type="EMBL" id="QPC80836.1"/>
    </source>
</evidence>
<dbReference type="PANTHER" id="PTHR30224:SF4">
    <property type="entry name" value="ELECTRON TRANSPORT PROTEIN YCCM-RELATED"/>
    <property type="match status" value="1"/>
</dbReference>
<feature type="transmembrane region" description="Helical" evidence="4">
    <location>
        <begin position="29"/>
        <end position="49"/>
    </location>
</feature>
<dbReference type="PANTHER" id="PTHR30224">
    <property type="entry name" value="ELECTRON TRANSPORT PROTEIN"/>
    <property type="match status" value="1"/>
</dbReference>
<organism evidence="6 7">
    <name type="scientific">Phototrophicus methaneseepsis</name>
    <dbReference type="NCBI Taxonomy" id="2710758"/>
    <lineage>
        <taxon>Bacteria</taxon>
        <taxon>Bacillati</taxon>
        <taxon>Chloroflexota</taxon>
        <taxon>Candidatus Thermofontia</taxon>
        <taxon>Phototrophicales</taxon>
        <taxon>Phototrophicaceae</taxon>
        <taxon>Phototrophicus</taxon>
    </lineage>
</organism>
<keyword evidence="7" id="KW-1185">Reference proteome</keyword>
<keyword evidence="3 4" id="KW-0472">Membrane</keyword>
<dbReference type="AlphaFoldDB" id="A0A7S8ICU0"/>
<dbReference type="GO" id="GO:0005886">
    <property type="term" value="C:plasma membrane"/>
    <property type="evidence" value="ECO:0007669"/>
    <property type="project" value="UniProtKB-SubCell"/>
</dbReference>
<feature type="transmembrane region" description="Helical" evidence="4">
    <location>
        <begin position="395"/>
        <end position="418"/>
    </location>
</feature>
<dbReference type="PROSITE" id="PS51379">
    <property type="entry name" value="4FE4S_FER_2"/>
    <property type="match status" value="1"/>
</dbReference>
<feature type="transmembrane region" description="Helical" evidence="4">
    <location>
        <begin position="55"/>
        <end position="74"/>
    </location>
</feature>
<dbReference type="KEGG" id="pmet:G4Y79_14080"/>
<dbReference type="Proteomes" id="UP000594468">
    <property type="component" value="Chromosome"/>
</dbReference>
<evidence type="ECO:0000256" key="2">
    <source>
        <dbReference type="ARBA" id="ARBA00022475"/>
    </source>
</evidence>
<evidence type="ECO:0000259" key="5">
    <source>
        <dbReference type="PROSITE" id="PS51379"/>
    </source>
</evidence>